<proteinExistence type="predicted"/>
<accession>A0A0K2UHK7</accession>
<dbReference type="AlphaFoldDB" id="A0A0K2UHK7"/>
<feature type="non-terminal residue" evidence="1">
    <location>
        <position position="93"/>
    </location>
</feature>
<name>A0A0K2UHK7_LEPSM</name>
<evidence type="ECO:0000313" key="1">
    <source>
        <dbReference type="EMBL" id="CDW37744.1"/>
    </source>
</evidence>
<dbReference type="EMBL" id="HACA01020383">
    <property type="protein sequence ID" value="CDW37744.1"/>
    <property type="molecule type" value="Transcribed_RNA"/>
</dbReference>
<reference evidence="1" key="1">
    <citation type="submission" date="2014-05" db="EMBL/GenBank/DDBJ databases">
        <authorList>
            <person name="Chronopoulou M."/>
        </authorList>
    </citation>
    <scope>NUCLEOTIDE SEQUENCE</scope>
    <source>
        <tissue evidence="1">Whole organism</tissue>
    </source>
</reference>
<sequence length="93" mass="9934">MVDTHNKHGSVCRWSRNNDTLGTTLDMSIGFFNGGEDTGGFDHVVCSGFSPLDVGGISLSEHGDFLSINDQFAIAVRNVLFAHSVGGVILEHV</sequence>
<organism evidence="1">
    <name type="scientific">Lepeophtheirus salmonis</name>
    <name type="common">Salmon louse</name>
    <name type="synonym">Caligus salmonis</name>
    <dbReference type="NCBI Taxonomy" id="72036"/>
    <lineage>
        <taxon>Eukaryota</taxon>
        <taxon>Metazoa</taxon>
        <taxon>Ecdysozoa</taxon>
        <taxon>Arthropoda</taxon>
        <taxon>Crustacea</taxon>
        <taxon>Multicrustacea</taxon>
        <taxon>Hexanauplia</taxon>
        <taxon>Copepoda</taxon>
        <taxon>Siphonostomatoida</taxon>
        <taxon>Caligidae</taxon>
        <taxon>Lepeophtheirus</taxon>
    </lineage>
</organism>
<protein>
    <submittedName>
        <fullName evidence="1">Putative LOC100922211 [Sarcophilus harrisii]</fullName>
    </submittedName>
</protein>